<sequence>MPKRTMKHGKHGKRTSRKMRGGAWQYVGDTLNFDGVFTGTRTTKGMIVYDVLFANNLNGKPTLIMNFKRLARMAQLMTKSEVLEKYYNLIGIQLDRREGEYFAYAKNNSTFSTGNKYWSDTNVVTFTFSGEGIESIRIEGTSSDGVAVDKTITEGDAVVQDKTKFANGFATMKRDYTDNKLLSGIIVYAAGSNASNANNVLAEPGLAPVSTELDQNLVSTEQVI</sequence>
<organism evidence="1">
    <name type="scientific">viral metagenome</name>
    <dbReference type="NCBI Taxonomy" id="1070528"/>
    <lineage>
        <taxon>unclassified sequences</taxon>
        <taxon>metagenomes</taxon>
        <taxon>organismal metagenomes</taxon>
    </lineage>
</organism>
<dbReference type="AlphaFoldDB" id="A0A6C0B8I8"/>
<protein>
    <submittedName>
        <fullName evidence="1">Uncharacterized protein</fullName>
    </submittedName>
</protein>
<evidence type="ECO:0000313" key="1">
    <source>
        <dbReference type="EMBL" id="QHS87859.1"/>
    </source>
</evidence>
<name>A0A6C0B8I8_9ZZZZ</name>
<proteinExistence type="predicted"/>
<accession>A0A6C0B8I8</accession>
<reference evidence="1" key="1">
    <citation type="journal article" date="2020" name="Nature">
        <title>Giant virus diversity and host interactions through global metagenomics.</title>
        <authorList>
            <person name="Schulz F."/>
            <person name="Roux S."/>
            <person name="Paez-Espino D."/>
            <person name="Jungbluth S."/>
            <person name="Walsh D.A."/>
            <person name="Denef V.J."/>
            <person name="McMahon K.D."/>
            <person name="Konstantinidis K.T."/>
            <person name="Eloe-Fadrosh E.A."/>
            <person name="Kyrpides N.C."/>
            <person name="Woyke T."/>
        </authorList>
    </citation>
    <scope>NUCLEOTIDE SEQUENCE</scope>
    <source>
        <strain evidence="1">GVMAG-M-3300010158-13</strain>
    </source>
</reference>
<dbReference type="EMBL" id="MN739089">
    <property type="protein sequence ID" value="QHS87859.1"/>
    <property type="molecule type" value="Genomic_DNA"/>
</dbReference>